<dbReference type="PANTHER" id="PTHR33221:SF15">
    <property type="entry name" value="HTH-TYPE TRANSCRIPTIONAL REGULATOR YWGB-RELATED"/>
    <property type="match status" value="1"/>
</dbReference>
<accession>A0A7T3V5A9</accession>
<dbReference type="Proteomes" id="UP000595224">
    <property type="component" value="Chromosome"/>
</dbReference>
<dbReference type="Gene3D" id="1.10.10.10">
    <property type="entry name" value="Winged helix-like DNA-binding domain superfamily/Winged helix DNA-binding domain"/>
    <property type="match status" value="1"/>
</dbReference>
<reference evidence="1 2" key="1">
    <citation type="submission" date="2020-11" db="EMBL/GenBank/DDBJ databases">
        <title>Treponema Peruensis nv. sp., first commensal Treponema isolated from human feces.</title>
        <authorList>
            <person name="Belkhou C."/>
            <person name="Raes J."/>
        </authorList>
    </citation>
    <scope>NUCLEOTIDE SEQUENCE [LARGE SCALE GENOMIC DNA]</scope>
    <source>
        <strain evidence="1 2">RCC2812</strain>
    </source>
</reference>
<sequence length="139" mass="15638">MQISRDFTIAVHTLLCIEYFKNDYKVTSDFIAGSVGVNPVIIRRMLLRLKNANLVEVKAGTGGASLLIPPEKISLYDIYKAAGCDEKQLFNFHENPNSKCPVGGHIHNALDFRLELLTQTLEDKLKTMKLSDVMKDLEK</sequence>
<proteinExistence type="predicted"/>
<dbReference type="GO" id="GO:0005829">
    <property type="term" value="C:cytosol"/>
    <property type="evidence" value="ECO:0007669"/>
    <property type="project" value="TreeGrafter"/>
</dbReference>
<evidence type="ECO:0000313" key="2">
    <source>
        <dbReference type="Proteomes" id="UP000595224"/>
    </source>
</evidence>
<dbReference type="EMBL" id="CP064936">
    <property type="protein sequence ID" value="QQA01211.1"/>
    <property type="molecule type" value="Genomic_DNA"/>
</dbReference>
<keyword evidence="2" id="KW-1185">Reference proteome</keyword>
<dbReference type="InterPro" id="IPR036390">
    <property type="entry name" value="WH_DNA-bd_sf"/>
</dbReference>
<dbReference type="AlphaFoldDB" id="A0A7T3V5A9"/>
<dbReference type="RefSeq" id="WP_198442801.1">
    <property type="nucleotide sequence ID" value="NZ_CBCSHE010000019.1"/>
</dbReference>
<dbReference type="KEGG" id="tper:IWA51_00895"/>
<dbReference type="Pfam" id="PF02082">
    <property type="entry name" value="Rrf2"/>
    <property type="match status" value="1"/>
</dbReference>
<dbReference type="GO" id="GO:0003700">
    <property type="term" value="F:DNA-binding transcription factor activity"/>
    <property type="evidence" value="ECO:0007669"/>
    <property type="project" value="TreeGrafter"/>
</dbReference>
<dbReference type="InterPro" id="IPR000944">
    <property type="entry name" value="Tscrpt_reg_Rrf2"/>
</dbReference>
<gene>
    <name evidence="1" type="ORF">IWA51_00895</name>
</gene>
<evidence type="ECO:0000313" key="1">
    <source>
        <dbReference type="EMBL" id="QQA01211.1"/>
    </source>
</evidence>
<dbReference type="PANTHER" id="PTHR33221">
    <property type="entry name" value="WINGED HELIX-TURN-HELIX TRANSCRIPTIONAL REGULATOR, RRF2 FAMILY"/>
    <property type="match status" value="1"/>
</dbReference>
<organism evidence="1 2">
    <name type="scientific">Treponema peruense</name>
    <dbReference type="NCBI Taxonomy" id="2787628"/>
    <lineage>
        <taxon>Bacteria</taxon>
        <taxon>Pseudomonadati</taxon>
        <taxon>Spirochaetota</taxon>
        <taxon>Spirochaetia</taxon>
        <taxon>Spirochaetales</taxon>
        <taxon>Treponemataceae</taxon>
        <taxon>Treponema</taxon>
    </lineage>
</organism>
<dbReference type="InterPro" id="IPR036388">
    <property type="entry name" value="WH-like_DNA-bd_sf"/>
</dbReference>
<name>A0A7T3V5A9_9SPIR</name>
<protein>
    <submittedName>
        <fullName evidence="1">Rrf2 family transcriptional regulator</fullName>
    </submittedName>
</protein>
<dbReference type="SUPFAM" id="SSF46785">
    <property type="entry name" value="Winged helix' DNA-binding domain"/>
    <property type="match status" value="1"/>
</dbReference>